<sequence>MNRSKPKPTFSGRTDASVILSGLASPTGGSGKLLLAADKNKLKLITTPLVINEVNRHLSKLKLTSKKLTDCLDKKLINLKNNPSIILIERCTKLTVDPDDAHVLAGAISCNCQYLITLDKKHLLNKQVKTHLKPILVLSPKEFWQALV</sequence>
<dbReference type="PANTHER" id="PTHR34610">
    <property type="entry name" value="SSL7007 PROTEIN"/>
    <property type="match status" value="1"/>
</dbReference>
<name>A0A1J4RQ98_9BACT</name>
<dbReference type="SUPFAM" id="SSF88723">
    <property type="entry name" value="PIN domain-like"/>
    <property type="match status" value="1"/>
</dbReference>
<feature type="domain" description="PIN" evidence="1">
    <location>
        <begin position="15"/>
        <end position="121"/>
    </location>
</feature>
<evidence type="ECO:0000313" key="2">
    <source>
        <dbReference type="EMBL" id="OIN89208.1"/>
    </source>
</evidence>
<evidence type="ECO:0000313" key="3">
    <source>
        <dbReference type="Proteomes" id="UP000183144"/>
    </source>
</evidence>
<dbReference type="Pfam" id="PF13470">
    <property type="entry name" value="PIN_3"/>
    <property type="match status" value="1"/>
</dbReference>
<organism evidence="2 3">
    <name type="scientific">Candidatus Beckwithbacteria bacterium CG1_02_47_37</name>
    <dbReference type="NCBI Taxonomy" id="1805034"/>
    <lineage>
        <taxon>Bacteria</taxon>
        <taxon>Candidatus Beckwithiibacteriota</taxon>
    </lineage>
</organism>
<dbReference type="EMBL" id="MNUI01000039">
    <property type="protein sequence ID" value="OIN89208.1"/>
    <property type="molecule type" value="Genomic_DNA"/>
</dbReference>
<evidence type="ECO:0000259" key="1">
    <source>
        <dbReference type="Pfam" id="PF13470"/>
    </source>
</evidence>
<dbReference type="PANTHER" id="PTHR34610:SF4">
    <property type="entry name" value="SLL8027 PROTEIN"/>
    <property type="match status" value="1"/>
</dbReference>
<dbReference type="AlphaFoldDB" id="A0A1J4RQ98"/>
<proteinExistence type="predicted"/>
<dbReference type="InterPro" id="IPR002716">
    <property type="entry name" value="PIN_dom"/>
</dbReference>
<reference evidence="2 3" key="1">
    <citation type="journal article" date="2016" name="Environ. Microbiol.">
        <title>Genomic resolution of a cold subsurface aquifer community provides metabolic insights for novel microbes adapted to high CO concentrations.</title>
        <authorList>
            <person name="Probst A.J."/>
            <person name="Castelle C.J."/>
            <person name="Singh A."/>
            <person name="Brown C.T."/>
            <person name="Anantharaman K."/>
            <person name="Sharon I."/>
            <person name="Hug L.A."/>
            <person name="Burstein D."/>
            <person name="Emerson J.B."/>
            <person name="Thomas B.C."/>
            <person name="Banfield J.F."/>
        </authorList>
    </citation>
    <scope>NUCLEOTIDE SEQUENCE [LARGE SCALE GENOMIC DNA]</scope>
    <source>
        <strain evidence="2">CG1_02_47_37</strain>
    </source>
</reference>
<dbReference type="Proteomes" id="UP000183144">
    <property type="component" value="Unassembled WGS sequence"/>
</dbReference>
<protein>
    <submittedName>
        <fullName evidence="2">Putative toxin-antitoxin system toxin component, PIN family</fullName>
    </submittedName>
</protein>
<gene>
    <name evidence="2" type="ORF">AUJ59_02255</name>
</gene>
<dbReference type="NCBIfam" id="TIGR00305">
    <property type="entry name" value="putative toxin-antitoxin system toxin component, PIN family"/>
    <property type="match status" value="1"/>
</dbReference>
<dbReference type="InterPro" id="IPR002850">
    <property type="entry name" value="PIN_toxin-like"/>
</dbReference>
<dbReference type="InterPro" id="IPR029060">
    <property type="entry name" value="PIN-like_dom_sf"/>
</dbReference>
<accession>A0A1J4RQ98</accession>
<comment type="caution">
    <text evidence="2">The sequence shown here is derived from an EMBL/GenBank/DDBJ whole genome shotgun (WGS) entry which is preliminary data.</text>
</comment>